<dbReference type="Proteomes" id="UP000011115">
    <property type="component" value="Unassembled WGS sequence"/>
</dbReference>
<sequence length="115" mass="12721">MLSTPSQGPTPLASRWSDISDVLQIGNSREKFDGDCGTTAHPLLRRPFAVLAQNLHNAGESLVSHQTTTENASDNKTQGTFLKQDDPKKQAFDATSRTAKLTSNESRYRKYRSKP</sequence>
<accession>M1BQR0</accession>
<evidence type="ECO:0000313" key="2">
    <source>
        <dbReference type="EnsemblPlants" id="PGSC0003DMT400050729"/>
    </source>
</evidence>
<dbReference type="ExpressionAtlas" id="M1BQR0">
    <property type="expression patterns" value="baseline"/>
</dbReference>
<organism evidence="2 3">
    <name type="scientific">Solanum tuberosum</name>
    <name type="common">Potato</name>
    <dbReference type="NCBI Taxonomy" id="4113"/>
    <lineage>
        <taxon>Eukaryota</taxon>
        <taxon>Viridiplantae</taxon>
        <taxon>Streptophyta</taxon>
        <taxon>Embryophyta</taxon>
        <taxon>Tracheophyta</taxon>
        <taxon>Spermatophyta</taxon>
        <taxon>Magnoliopsida</taxon>
        <taxon>eudicotyledons</taxon>
        <taxon>Gunneridae</taxon>
        <taxon>Pentapetalae</taxon>
        <taxon>asterids</taxon>
        <taxon>lamiids</taxon>
        <taxon>Solanales</taxon>
        <taxon>Solanaceae</taxon>
        <taxon>Solanoideae</taxon>
        <taxon>Solaneae</taxon>
        <taxon>Solanum</taxon>
    </lineage>
</organism>
<dbReference type="InParanoid" id="M1BQR0"/>
<reference evidence="3" key="1">
    <citation type="journal article" date="2011" name="Nature">
        <title>Genome sequence and analysis of the tuber crop potato.</title>
        <authorList>
            <consortium name="The Potato Genome Sequencing Consortium"/>
        </authorList>
    </citation>
    <scope>NUCLEOTIDE SEQUENCE [LARGE SCALE GENOMIC DNA]</scope>
    <source>
        <strain evidence="3">cv. DM1-3 516 R44</strain>
    </source>
</reference>
<dbReference type="AlphaFoldDB" id="M1BQR0"/>
<name>M1BQR0_SOLTU</name>
<dbReference type="PaxDb" id="4113-PGSC0003DMT400050729"/>
<protein>
    <submittedName>
        <fullName evidence="2">Myb-like DNA-binding protein</fullName>
    </submittedName>
</protein>
<feature type="region of interest" description="Disordered" evidence="1">
    <location>
        <begin position="61"/>
        <end position="115"/>
    </location>
</feature>
<evidence type="ECO:0000256" key="1">
    <source>
        <dbReference type="SAM" id="MobiDB-lite"/>
    </source>
</evidence>
<dbReference type="Gramene" id="PGSC0003DMT400050729">
    <property type="protein sequence ID" value="PGSC0003DMT400050729"/>
    <property type="gene ID" value="PGSC0003DMG400019699"/>
</dbReference>
<keyword evidence="3" id="KW-1185">Reference proteome</keyword>
<proteinExistence type="predicted"/>
<feature type="compositionally biased region" description="Polar residues" evidence="1">
    <location>
        <begin position="93"/>
        <end position="105"/>
    </location>
</feature>
<feature type="compositionally biased region" description="Polar residues" evidence="1">
    <location>
        <begin position="63"/>
        <end position="81"/>
    </location>
</feature>
<reference evidence="2" key="2">
    <citation type="submission" date="2015-06" db="UniProtKB">
        <authorList>
            <consortium name="EnsemblPlants"/>
        </authorList>
    </citation>
    <scope>IDENTIFICATION</scope>
    <source>
        <strain evidence="2">DM1-3 516 R44</strain>
    </source>
</reference>
<evidence type="ECO:0000313" key="3">
    <source>
        <dbReference type="Proteomes" id="UP000011115"/>
    </source>
</evidence>
<dbReference type="EnsemblPlants" id="PGSC0003DMT400050729">
    <property type="protein sequence ID" value="PGSC0003DMT400050729"/>
    <property type="gene ID" value="PGSC0003DMG400019699"/>
</dbReference>
<dbReference type="HOGENOM" id="CLU_2113275_0_0_1"/>